<dbReference type="InterPro" id="IPR028082">
    <property type="entry name" value="Peripla_BP_I"/>
</dbReference>
<dbReference type="EMBL" id="WMBC01000003">
    <property type="protein sequence ID" value="MTD60900.1"/>
    <property type="molecule type" value="Genomic_DNA"/>
</dbReference>
<protein>
    <submittedName>
        <fullName evidence="2">ABC transporter</fullName>
    </submittedName>
</protein>
<keyword evidence="1" id="KW-0732">Signal</keyword>
<gene>
    <name evidence="2" type="ORF">GKZ57_06350</name>
</gene>
<comment type="caution">
    <text evidence="2">The sequence shown here is derived from an EMBL/GenBank/DDBJ whole genome shotgun (WGS) entry which is preliminary data.</text>
</comment>
<dbReference type="CDD" id="cd06325">
    <property type="entry name" value="PBP1_ABC_unchar_transporter"/>
    <property type="match status" value="1"/>
</dbReference>
<evidence type="ECO:0000313" key="2">
    <source>
        <dbReference type="EMBL" id="MTD60900.1"/>
    </source>
</evidence>
<dbReference type="Pfam" id="PF04392">
    <property type="entry name" value="ABC_sub_bind"/>
    <property type="match status" value="1"/>
</dbReference>
<dbReference type="Gene3D" id="3.40.50.2300">
    <property type="match status" value="2"/>
</dbReference>
<dbReference type="PANTHER" id="PTHR35271">
    <property type="entry name" value="ABC TRANSPORTER, SUBSTRATE-BINDING LIPOPROTEIN-RELATED"/>
    <property type="match status" value="1"/>
</dbReference>
<feature type="chain" id="PRO_5032371108" evidence="1">
    <location>
        <begin position="25"/>
        <end position="340"/>
    </location>
</feature>
<organism evidence="2 3">
    <name type="scientific">Blautia luti DSM 14534 = JCM 17040</name>
    <dbReference type="NCBI Taxonomy" id="649762"/>
    <lineage>
        <taxon>Bacteria</taxon>
        <taxon>Bacillati</taxon>
        <taxon>Bacillota</taxon>
        <taxon>Clostridia</taxon>
        <taxon>Lachnospirales</taxon>
        <taxon>Lachnospiraceae</taxon>
        <taxon>Blautia</taxon>
    </lineage>
</organism>
<sequence length="340" mass="36502">MKKRMLTIAATAMATMMMASPVMAQDFKIGICNYVDDASLNQIVDNIQSRLKEIGEEKDVNFDVSYDNCNADANVMEQIISDFQADNVDLMVGVATPVAMRMQSATEGTDTPVVFSAVSDPVGSGLVEDLEAPGANITGTSDYLDTSSIMKLIQAVNPDVKKIGLLYDIGQDSSTTAIQEAKDYLDKEGIEYVERTGTTTDEVQLAADALVADGVDAVFTPTDNTIMTAELSIYEKFIDAGIPQYTGADSFALNGAFVGYGVDYANLGQKTADMIADILMNDADPATTPVETFDNGTATVNTETCEGLGLDFETVKKDFEPLCTQVNEIVTAESFDEVEK</sequence>
<evidence type="ECO:0000313" key="3">
    <source>
        <dbReference type="Proteomes" id="UP000437824"/>
    </source>
</evidence>
<dbReference type="PANTHER" id="PTHR35271:SF1">
    <property type="entry name" value="ABC TRANSPORTER, SUBSTRATE-BINDING LIPOPROTEIN"/>
    <property type="match status" value="1"/>
</dbReference>
<proteinExistence type="predicted"/>
<dbReference type="SUPFAM" id="SSF53822">
    <property type="entry name" value="Periplasmic binding protein-like I"/>
    <property type="match status" value="1"/>
</dbReference>
<accession>A0A844GJP2</accession>
<dbReference type="InterPro" id="IPR007487">
    <property type="entry name" value="ABC_transpt-TYRBP-like"/>
</dbReference>
<feature type="signal peptide" evidence="1">
    <location>
        <begin position="1"/>
        <end position="24"/>
    </location>
</feature>
<evidence type="ECO:0000256" key="1">
    <source>
        <dbReference type="SAM" id="SignalP"/>
    </source>
</evidence>
<dbReference type="RefSeq" id="WP_118509581.1">
    <property type="nucleotide sequence ID" value="NZ_WMBC01000003.1"/>
</dbReference>
<reference evidence="2 3" key="1">
    <citation type="submission" date="2019-11" db="EMBL/GenBank/DDBJ databases">
        <title>Draft genome sequence of Blautia luti DSM 14534T, isolated from human stool.</title>
        <authorList>
            <person name="Ortiz R."/>
            <person name="Melis-Arcos F."/>
            <person name="Covarrubias P."/>
            <person name="Cardenas J.P."/>
            <person name="Perez-Donoso J."/>
            <person name="Almonacid D."/>
        </authorList>
    </citation>
    <scope>NUCLEOTIDE SEQUENCE [LARGE SCALE GENOMIC DNA]</scope>
    <source>
        <strain evidence="2 3">DSM 14534</strain>
    </source>
</reference>
<dbReference type="AlphaFoldDB" id="A0A844GJP2"/>
<dbReference type="Proteomes" id="UP000437824">
    <property type="component" value="Unassembled WGS sequence"/>
</dbReference>
<name>A0A844GJP2_9FIRM</name>